<dbReference type="Gene3D" id="1.10.10.10">
    <property type="entry name" value="Winged helix-like DNA-binding domain superfamily/Winged helix DNA-binding domain"/>
    <property type="match status" value="1"/>
</dbReference>
<evidence type="ECO:0000313" key="6">
    <source>
        <dbReference type="Proteomes" id="UP001500767"/>
    </source>
</evidence>
<organism evidence="5 6">
    <name type="scientific">Microlunatus spumicola</name>
    <dbReference type="NCBI Taxonomy" id="81499"/>
    <lineage>
        <taxon>Bacteria</taxon>
        <taxon>Bacillati</taxon>
        <taxon>Actinomycetota</taxon>
        <taxon>Actinomycetes</taxon>
        <taxon>Propionibacteriales</taxon>
        <taxon>Propionibacteriaceae</taxon>
        <taxon>Microlunatus</taxon>
    </lineage>
</organism>
<accession>A0ABP6XGP7</accession>
<dbReference type="Proteomes" id="UP001500767">
    <property type="component" value="Unassembled WGS sequence"/>
</dbReference>
<feature type="domain" description="HTH asnC-type" evidence="4">
    <location>
        <begin position="18"/>
        <end position="79"/>
    </location>
</feature>
<protein>
    <submittedName>
        <fullName evidence="5">Lrp/AsnC family transcriptional regulator</fullName>
    </submittedName>
</protein>
<dbReference type="InterPro" id="IPR019887">
    <property type="entry name" value="Tscrpt_reg_AsnC/Lrp_C"/>
</dbReference>
<dbReference type="EMBL" id="BAAAYR010000002">
    <property type="protein sequence ID" value="GAA3567018.1"/>
    <property type="molecule type" value="Genomic_DNA"/>
</dbReference>
<evidence type="ECO:0000313" key="5">
    <source>
        <dbReference type="EMBL" id="GAA3567018.1"/>
    </source>
</evidence>
<dbReference type="Pfam" id="PF13412">
    <property type="entry name" value="HTH_24"/>
    <property type="match status" value="1"/>
</dbReference>
<dbReference type="InterPro" id="IPR011991">
    <property type="entry name" value="ArsR-like_HTH"/>
</dbReference>
<dbReference type="SUPFAM" id="SSF46785">
    <property type="entry name" value="Winged helix' DNA-binding domain"/>
    <property type="match status" value="1"/>
</dbReference>
<keyword evidence="6" id="KW-1185">Reference proteome</keyword>
<dbReference type="PANTHER" id="PTHR30154">
    <property type="entry name" value="LEUCINE-RESPONSIVE REGULATORY PROTEIN"/>
    <property type="match status" value="1"/>
</dbReference>
<dbReference type="InterPro" id="IPR000485">
    <property type="entry name" value="AsnC-type_HTH_dom"/>
</dbReference>
<evidence type="ECO:0000256" key="3">
    <source>
        <dbReference type="ARBA" id="ARBA00023163"/>
    </source>
</evidence>
<dbReference type="PRINTS" id="PR00033">
    <property type="entry name" value="HTHASNC"/>
</dbReference>
<comment type="caution">
    <text evidence="5">The sequence shown here is derived from an EMBL/GenBank/DDBJ whole genome shotgun (WGS) entry which is preliminary data.</text>
</comment>
<sequence>MPSDSRRTARTTSSSDLLDAANLQILRELQADPRVSMSELARRVRRSPPAVTERVDRLRQAGVIAGWRLEVDAEAVGLPITAYARAKPGPGQLGRLAALAQETPEVTECHRITGDDCFLIKLHVRSMGHLADVLDRFSVHGQLTTSIVVSTPVPLRGVALPVADA</sequence>
<reference evidence="6" key="1">
    <citation type="journal article" date="2019" name="Int. J. Syst. Evol. Microbiol.">
        <title>The Global Catalogue of Microorganisms (GCM) 10K type strain sequencing project: providing services to taxonomists for standard genome sequencing and annotation.</title>
        <authorList>
            <consortium name="The Broad Institute Genomics Platform"/>
            <consortium name="The Broad Institute Genome Sequencing Center for Infectious Disease"/>
            <person name="Wu L."/>
            <person name="Ma J."/>
        </authorList>
    </citation>
    <scope>NUCLEOTIDE SEQUENCE [LARGE SCALE GENOMIC DNA]</scope>
    <source>
        <strain evidence="6">JCM 16540</strain>
    </source>
</reference>
<dbReference type="SUPFAM" id="SSF54909">
    <property type="entry name" value="Dimeric alpha+beta barrel"/>
    <property type="match status" value="1"/>
</dbReference>
<dbReference type="Pfam" id="PF01037">
    <property type="entry name" value="AsnC_trans_reg"/>
    <property type="match status" value="1"/>
</dbReference>
<keyword evidence="3" id="KW-0804">Transcription</keyword>
<keyword evidence="2" id="KW-0238">DNA-binding</keyword>
<dbReference type="InterPro" id="IPR036390">
    <property type="entry name" value="WH_DNA-bd_sf"/>
</dbReference>
<dbReference type="InterPro" id="IPR019888">
    <property type="entry name" value="Tscrpt_reg_AsnC-like"/>
</dbReference>
<dbReference type="CDD" id="cd00090">
    <property type="entry name" value="HTH_ARSR"/>
    <property type="match status" value="1"/>
</dbReference>
<dbReference type="Gene3D" id="3.30.70.920">
    <property type="match status" value="1"/>
</dbReference>
<evidence type="ECO:0000259" key="4">
    <source>
        <dbReference type="PROSITE" id="PS50956"/>
    </source>
</evidence>
<dbReference type="SMART" id="SM00344">
    <property type="entry name" value="HTH_ASNC"/>
    <property type="match status" value="1"/>
</dbReference>
<name>A0ABP6XGP7_9ACTN</name>
<evidence type="ECO:0000256" key="2">
    <source>
        <dbReference type="ARBA" id="ARBA00023125"/>
    </source>
</evidence>
<evidence type="ECO:0000256" key="1">
    <source>
        <dbReference type="ARBA" id="ARBA00023015"/>
    </source>
</evidence>
<gene>
    <name evidence="5" type="ORF">GCM10022197_23870</name>
</gene>
<dbReference type="RefSeq" id="WP_204910481.1">
    <property type="nucleotide sequence ID" value="NZ_BAAAYR010000002.1"/>
</dbReference>
<dbReference type="PANTHER" id="PTHR30154:SF53">
    <property type="entry name" value="HTH-TYPE TRANSCRIPTIONAL REGULATOR LRPC"/>
    <property type="match status" value="1"/>
</dbReference>
<dbReference type="InterPro" id="IPR011008">
    <property type="entry name" value="Dimeric_a/b-barrel"/>
</dbReference>
<keyword evidence="1" id="KW-0805">Transcription regulation</keyword>
<dbReference type="InterPro" id="IPR036388">
    <property type="entry name" value="WH-like_DNA-bd_sf"/>
</dbReference>
<proteinExistence type="predicted"/>
<dbReference type="PROSITE" id="PS50956">
    <property type="entry name" value="HTH_ASNC_2"/>
    <property type="match status" value="1"/>
</dbReference>